<sequence>MADLIESVLNAGVYPAPSINRDQSDEAPSPDVDPRRHRGEQLDAEAAPLALSHGAAALLSTSVLPVAPPPALVDGTGRELLGLQRAMAARLDPDLERILNAAPRVAAW</sequence>
<evidence type="ECO:0000313" key="2">
    <source>
        <dbReference type="EMBL" id="GAA4758353.1"/>
    </source>
</evidence>
<feature type="region of interest" description="Disordered" evidence="1">
    <location>
        <begin position="15"/>
        <end position="37"/>
    </location>
</feature>
<organism evidence="2 3">
    <name type="scientific">Gordonia alkaliphila</name>
    <dbReference type="NCBI Taxonomy" id="1053547"/>
    <lineage>
        <taxon>Bacteria</taxon>
        <taxon>Bacillati</taxon>
        <taxon>Actinomycetota</taxon>
        <taxon>Actinomycetes</taxon>
        <taxon>Mycobacteriales</taxon>
        <taxon>Gordoniaceae</taxon>
        <taxon>Gordonia</taxon>
    </lineage>
</organism>
<dbReference type="EMBL" id="BAABIE010000022">
    <property type="protein sequence ID" value="GAA4758353.1"/>
    <property type="molecule type" value="Genomic_DNA"/>
</dbReference>
<proteinExistence type="predicted"/>
<name>A0ABP8ZJD3_9ACTN</name>
<dbReference type="Proteomes" id="UP001500822">
    <property type="component" value="Unassembled WGS sequence"/>
</dbReference>
<keyword evidence="3" id="KW-1185">Reference proteome</keyword>
<evidence type="ECO:0000313" key="3">
    <source>
        <dbReference type="Proteomes" id="UP001500822"/>
    </source>
</evidence>
<evidence type="ECO:0000256" key="1">
    <source>
        <dbReference type="SAM" id="MobiDB-lite"/>
    </source>
</evidence>
<accession>A0ABP8ZJD3</accession>
<protein>
    <submittedName>
        <fullName evidence="2">Uncharacterized protein</fullName>
    </submittedName>
</protein>
<gene>
    <name evidence="2" type="ORF">GCM10023217_33530</name>
</gene>
<comment type="caution">
    <text evidence="2">The sequence shown here is derived from an EMBL/GenBank/DDBJ whole genome shotgun (WGS) entry which is preliminary data.</text>
</comment>
<reference evidence="3" key="1">
    <citation type="journal article" date="2019" name="Int. J. Syst. Evol. Microbiol.">
        <title>The Global Catalogue of Microorganisms (GCM) 10K type strain sequencing project: providing services to taxonomists for standard genome sequencing and annotation.</title>
        <authorList>
            <consortium name="The Broad Institute Genomics Platform"/>
            <consortium name="The Broad Institute Genome Sequencing Center for Infectious Disease"/>
            <person name="Wu L."/>
            <person name="Ma J."/>
        </authorList>
    </citation>
    <scope>NUCLEOTIDE SEQUENCE [LARGE SCALE GENOMIC DNA]</scope>
    <source>
        <strain evidence="3">JCM 18077</strain>
    </source>
</reference>
<dbReference type="RefSeq" id="WP_345314381.1">
    <property type="nucleotide sequence ID" value="NZ_BAABIE010000022.1"/>
</dbReference>